<dbReference type="AlphaFoldDB" id="A0A644XLZ3"/>
<proteinExistence type="predicted"/>
<protein>
    <recommendedName>
        <fullName evidence="1">Non-reducing end beta-L-arabinofuranosidase-like GH127 middle domain-containing protein</fullName>
    </recommendedName>
</protein>
<feature type="domain" description="Non-reducing end beta-L-arabinofuranosidase-like GH127 middle" evidence="1">
    <location>
        <begin position="2"/>
        <end position="80"/>
    </location>
</feature>
<dbReference type="InterPro" id="IPR049174">
    <property type="entry name" value="Beta-AFase-like"/>
</dbReference>
<organism evidence="2">
    <name type="scientific">bioreactor metagenome</name>
    <dbReference type="NCBI Taxonomy" id="1076179"/>
    <lineage>
        <taxon>unclassified sequences</taxon>
        <taxon>metagenomes</taxon>
        <taxon>ecological metagenomes</taxon>
    </lineage>
</organism>
<dbReference type="InterPro" id="IPR049046">
    <property type="entry name" value="Beta-AFase-like_GH127_middle"/>
</dbReference>
<accession>A0A644XLZ3</accession>
<dbReference type="PANTHER" id="PTHR43465">
    <property type="entry name" value="DUF1680 DOMAIN PROTEIN (AFU_ORTHOLOGUE AFUA_1G08910)"/>
    <property type="match status" value="1"/>
</dbReference>
<reference evidence="2" key="1">
    <citation type="submission" date="2019-08" db="EMBL/GenBank/DDBJ databases">
        <authorList>
            <person name="Kucharzyk K."/>
            <person name="Murdoch R.W."/>
            <person name="Higgins S."/>
            <person name="Loffler F."/>
        </authorList>
    </citation>
    <scope>NUCLEOTIDE SEQUENCE</scope>
</reference>
<evidence type="ECO:0000259" key="1">
    <source>
        <dbReference type="Pfam" id="PF20736"/>
    </source>
</evidence>
<dbReference type="EMBL" id="VSSQ01002414">
    <property type="protein sequence ID" value="MPM15263.1"/>
    <property type="molecule type" value="Genomic_DNA"/>
</dbReference>
<name>A0A644XLZ3_9ZZZZ</name>
<sequence>MRLREETDYPFDGSIRTQIDAIENETNALDFTLYLRVPQWAGSFECKLNGETISLVPENGYLPMKRVFRAGDIIELVLPLKPRLQIEASGGCTVRVGALLLALPVQSERRVLRGEPPFADYEFLPCSNWRFAVDPNELSSAVIERRSPGKTPFADDSPPLVLRLKMAPVPEKNWPMVRHSAGPVPPPFAAAPETYTEQTLIPYGCARLRIAQFPIVKIEEEK</sequence>
<evidence type="ECO:0000313" key="2">
    <source>
        <dbReference type="EMBL" id="MPM15263.1"/>
    </source>
</evidence>
<comment type="caution">
    <text evidence="2">The sequence shown here is derived from an EMBL/GenBank/DDBJ whole genome shotgun (WGS) entry which is preliminary data.</text>
</comment>
<gene>
    <name evidence="2" type="ORF">SDC9_61631</name>
</gene>
<dbReference type="Pfam" id="PF20736">
    <property type="entry name" value="Glyco_hydro127M"/>
    <property type="match status" value="1"/>
</dbReference>
<dbReference type="PANTHER" id="PTHR43465:SF1">
    <property type="entry name" value="NON-REDUCING END BETA-L-ARABINOFURANOSIDASE"/>
    <property type="match status" value="1"/>
</dbReference>